<dbReference type="AlphaFoldDB" id="A0A811JVC3"/>
<dbReference type="Proteomes" id="UP000614601">
    <property type="component" value="Unassembled WGS sequence"/>
</dbReference>
<dbReference type="Proteomes" id="UP000783686">
    <property type="component" value="Unassembled WGS sequence"/>
</dbReference>
<feature type="compositionally biased region" description="Polar residues" evidence="1">
    <location>
        <begin position="326"/>
        <end position="347"/>
    </location>
</feature>
<feature type="region of interest" description="Disordered" evidence="1">
    <location>
        <begin position="275"/>
        <end position="307"/>
    </location>
</feature>
<feature type="region of interest" description="Disordered" evidence="1">
    <location>
        <begin position="95"/>
        <end position="140"/>
    </location>
</feature>
<evidence type="ECO:0000256" key="1">
    <source>
        <dbReference type="SAM" id="MobiDB-lite"/>
    </source>
</evidence>
<protein>
    <submittedName>
        <fullName evidence="2">Uncharacterized protein</fullName>
    </submittedName>
</protein>
<dbReference type="OrthoDB" id="5899492at2759"/>
<dbReference type="EMBL" id="CAJFCW020000001">
    <property type="protein sequence ID" value="CAG9084940.1"/>
    <property type="molecule type" value="Genomic_DNA"/>
</dbReference>
<proteinExistence type="predicted"/>
<accession>A0A811JVC3</accession>
<name>A0A811JVC3_9BILA</name>
<feature type="region of interest" description="Disordered" evidence="1">
    <location>
        <begin position="326"/>
        <end position="349"/>
    </location>
</feature>
<evidence type="ECO:0000313" key="3">
    <source>
        <dbReference type="Proteomes" id="UP000614601"/>
    </source>
</evidence>
<gene>
    <name evidence="2" type="ORF">BOKJ2_LOCUS1934</name>
</gene>
<evidence type="ECO:0000313" key="2">
    <source>
        <dbReference type="EMBL" id="CAD5207250.1"/>
    </source>
</evidence>
<keyword evidence="3" id="KW-1185">Reference proteome</keyword>
<organism evidence="2 3">
    <name type="scientific">Bursaphelenchus okinawaensis</name>
    <dbReference type="NCBI Taxonomy" id="465554"/>
    <lineage>
        <taxon>Eukaryota</taxon>
        <taxon>Metazoa</taxon>
        <taxon>Ecdysozoa</taxon>
        <taxon>Nematoda</taxon>
        <taxon>Chromadorea</taxon>
        <taxon>Rhabditida</taxon>
        <taxon>Tylenchina</taxon>
        <taxon>Tylenchomorpha</taxon>
        <taxon>Aphelenchoidea</taxon>
        <taxon>Aphelenchoididae</taxon>
        <taxon>Bursaphelenchus</taxon>
    </lineage>
</organism>
<dbReference type="EMBL" id="CAJFDH010000001">
    <property type="protein sequence ID" value="CAD5207250.1"/>
    <property type="molecule type" value="Genomic_DNA"/>
</dbReference>
<sequence length="640" mass="72573">MDKTKLRIINFLKVDLQIILDENEHEFFLQEQKIKQLYKDQSGQDLMEQLALVNPELTLRKVIDDLRPNMYSYVMDPEMPGFIKRETLGGRQIAGAANGKSMPSNGAPAPIGTPLANGQHADSAPIVQPPPGFNSVVGSERSSRASSLAANNYNGGRVNGNYAANGSPAMGNLNGYESQRGESPFVTHPPASYNNLDGDVSDAELKRTAENFLDQVKTMGYEELPCVEEPPDCLVEDMRMTGQLPFPKPDEVPEFDYNSDRQPHSEFDSQFEAEFEFQKPKKKNPWESVVPSEYRSQRHDSSYSQQSEAYNAQKNGTLYLQQDRTSYSQHNATSYSQQNATSYSRLNQPRDLDETFKSYTVEEQEAVNEANRGFDEALASLKIDHASLFYSNRHHSVKNSAEVNAYRSQKLIPFKKRTTRLYETPTNSTLLKYLNTKDYHATIINLIQFLHHVYPNGCDLNELRGFERQLQKRGSPFKLGVQTTISSLAECVRRGLITAEKRPNGTIYRALQAVVDVELWSLPPGLPSNLFRVLSSFGEQQLSLLMDRTDICLDDKSDFLDEQVNAADFIRIANNFPLIFKLNSHDKQVYSQDVLTSIQIEKSCPRWKVLLDCPNINFDHFYCDCRDCSTIGVQVTYEYT</sequence>
<reference evidence="2" key="1">
    <citation type="submission" date="2020-09" db="EMBL/GenBank/DDBJ databases">
        <authorList>
            <person name="Kikuchi T."/>
        </authorList>
    </citation>
    <scope>NUCLEOTIDE SEQUENCE</scope>
    <source>
        <strain evidence="2">SH1</strain>
    </source>
</reference>
<comment type="caution">
    <text evidence="2">The sequence shown here is derived from an EMBL/GenBank/DDBJ whole genome shotgun (WGS) entry which is preliminary data.</text>
</comment>